<comment type="similarity">
    <text evidence="1">Belongs to the UPF0251 family.</text>
</comment>
<evidence type="ECO:0000256" key="1">
    <source>
        <dbReference type="ARBA" id="ARBA00009350"/>
    </source>
</evidence>
<dbReference type="RefSeq" id="WP_014737629.1">
    <property type="nucleotide sequence ID" value="NC_017954.1"/>
</dbReference>
<gene>
    <name evidence="2" type="ordered locus">TCELL_0956</name>
</gene>
<evidence type="ECO:0008006" key="4">
    <source>
        <dbReference type="Google" id="ProtNLM"/>
    </source>
</evidence>
<dbReference type="InParanoid" id="I3TF41"/>
<dbReference type="Gene3D" id="1.10.10.10">
    <property type="entry name" value="Winged helix-like DNA-binding domain superfamily/Winged helix DNA-binding domain"/>
    <property type="match status" value="1"/>
</dbReference>
<dbReference type="HOGENOM" id="CLU_094511_2_0_2"/>
<protein>
    <recommendedName>
        <fullName evidence="4">DUF134 domain-containing protein</fullName>
    </recommendedName>
</protein>
<dbReference type="KEGG" id="thg:TCELL_0956"/>
<reference evidence="2 3" key="1">
    <citation type="journal article" date="2012" name="J. Bacteriol.">
        <title>Complete genome sequence of the hyperthermophilic cellulolytic Crenarchaeon 'Thermogladius cellulolyticus' 1633.</title>
        <authorList>
            <person name="Mardanov A.V."/>
            <person name="Kochetkova T.V."/>
            <person name="Beletsky A.V."/>
            <person name="Bonch-Osmolovskaya E.A."/>
            <person name="Ravin N.V."/>
            <person name="Skryabin K.G."/>
        </authorList>
    </citation>
    <scope>NUCLEOTIDE SEQUENCE [LARGE SCALE GENOMIC DNA]</scope>
    <source>
        <strain evidence="3">DSM 22663 / VKM B-2946 / 1633</strain>
    </source>
</reference>
<dbReference type="STRING" id="1184251.TCELL_0956"/>
<evidence type="ECO:0000313" key="2">
    <source>
        <dbReference type="EMBL" id="AFK51379.1"/>
    </source>
</evidence>
<dbReference type="OrthoDB" id="19361at2157"/>
<keyword evidence="3" id="KW-1185">Reference proteome</keyword>
<evidence type="ECO:0000313" key="3">
    <source>
        <dbReference type="Proteomes" id="UP000005270"/>
    </source>
</evidence>
<dbReference type="EMBL" id="CP003531">
    <property type="protein sequence ID" value="AFK51379.1"/>
    <property type="molecule type" value="Genomic_DNA"/>
</dbReference>
<accession>I3TF41</accession>
<proteinExistence type="inferred from homology"/>
<dbReference type="InterPro" id="IPR036388">
    <property type="entry name" value="WH-like_DNA-bd_sf"/>
</dbReference>
<dbReference type="AlphaFoldDB" id="I3TF41"/>
<dbReference type="eggNOG" id="arCOG02238">
    <property type="taxonomic scope" value="Archaea"/>
</dbReference>
<name>I3TF41_THEC1</name>
<organism evidence="2 3">
    <name type="scientific">Thermogladius calderae (strain DSM 22663 / VKM B-2946 / 1633)</name>
    <dbReference type="NCBI Taxonomy" id="1184251"/>
    <lineage>
        <taxon>Archaea</taxon>
        <taxon>Thermoproteota</taxon>
        <taxon>Thermoprotei</taxon>
        <taxon>Desulfurococcales</taxon>
        <taxon>Desulfurococcaceae</taxon>
        <taxon>Thermogladius</taxon>
    </lineage>
</organism>
<dbReference type="Pfam" id="PF02001">
    <property type="entry name" value="DUF134"/>
    <property type="match status" value="1"/>
</dbReference>
<dbReference type="Proteomes" id="UP000005270">
    <property type="component" value="Chromosome"/>
</dbReference>
<dbReference type="PANTHER" id="PTHR37478:SF2">
    <property type="entry name" value="UPF0251 PROTEIN TK0562"/>
    <property type="match status" value="1"/>
</dbReference>
<dbReference type="InterPro" id="IPR013324">
    <property type="entry name" value="RNA_pol_sigma_r3/r4-like"/>
</dbReference>
<dbReference type="PANTHER" id="PTHR37478">
    <property type="match status" value="1"/>
</dbReference>
<dbReference type="InterPro" id="IPR002852">
    <property type="entry name" value="UPF0251"/>
</dbReference>
<dbReference type="SUPFAM" id="SSF88659">
    <property type="entry name" value="Sigma3 and sigma4 domains of RNA polymerase sigma factors"/>
    <property type="match status" value="1"/>
</dbReference>
<sequence>MPRHGRRHGARHGRFWPGPGRPLIPRFVEYRYYGVVYVPVEREDASLPQEVVVLYEDEVEAFRLAYLEGLSVRDASAKMGVSEATFWRILNSGRRKLAEAIFYRRPFKIVERPVE</sequence>
<dbReference type="GeneID" id="13013273"/>